<name>A0ABN2C4Z7_9ACTN</name>
<reference evidence="2 3" key="1">
    <citation type="journal article" date="2019" name="Int. J. Syst. Evol. Microbiol.">
        <title>The Global Catalogue of Microorganisms (GCM) 10K type strain sequencing project: providing services to taxonomists for standard genome sequencing and annotation.</title>
        <authorList>
            <consortium name="The Broad Institute Genomics Platform"/>
            <consortium name="The Broad Institute Genome Sequencing Center for Infectious Disease"/>
            <person name="Wu L."/>
            <person name="Ma J."/>
        </authorList>
    </citation>
    <scope>NUCLEOTIDE SEQUENCE [LARGE SCALE GENOMIC DNA]</scope>
    <source>
        <strain evidence="2 3">JCM 15933</strain>
    </source>
</reference>
<organism evidence="2 3">
    <name type="scientific">Dactylosporangium maewongense</name>
    <dbReference type="NCBI Taxonomy" id="634393"/>
    <lineage>
        <taxon>Bacteria</taxon>
        <taxon>Bacillati</taxon>
        <taxon>Actinomycetota</taxon>
        <taxon>Actinomycetes</taxon>
        <taxon>Micromonosporales</taxon>
        <taxon>Micromonosporaceae</taxon>
        <taxon>Dactylosporangium</taxon>
    </lineage>
</organism>
<protein>
    <recommendedName>
        <fullName evidence="1">UbiC transcription regulator-associated domain-containing protein</fullName>
    </recommendedName>
</protein>
<evidence type="ECO:0000313" key="3">
    <source>
        <dbReference type="Proteomes" id="UP001501470"/>
    </source>
</evidence>
<evidence type="ECO:0000313" key="2">
    <source>
        <dbReference type="EMBL" id="GAA1552849.1"/>
    </source>
</evidence>
<dbReference type="Proteomes" id="UP001501470">
    <property type="component" value="Unassembled WGS sequence"/>
</dbReference>
<dbReference type="SUPFAM" id="SSF64288">
    <property type="entry name" value="Chorismate lyase-like"/>
    <property type="match status" value="1"/>
</dbReference>
<gene>
    <name evidence="2" type="ORF">GCM10009827_086960</name>
</gene>
<comment type="caution">
    <text evidence="2">The sequence shown here is derived from an EMBL/GenBank/DDBJ whole genome shotgun (WGS) entry which is preliminary data.</text>
</comment>
<accession>A0ABN2C4Z7</accession>
<dbReference type="InterPro" id="IPR011663">
    <property type="entry name" value="UTRA"/>
</dbReference>
<sequence length="95" mass="10892">MLFHGLSDDGWLEALVAHEDWRVRAALAKGLLLEVGSRQRRDQVKQAAKLLGLEPGDPVLVGYQKTFDQHDQCFDVGRQLYRGDAYRFQASLFRF</sequence>
<dbReference type="Pfam" id="PF07702">
    <property type="entry name" value="UTRA"/>
    <property type="match status" value="1"/>
</dbReference>
<evidence type="ECO:0000259" key="1">
    <source>
        <dbReference type="Pfam" id="PF07702"/>
    </source>
</evidence>
<feature type="domain" description="UbiC transcription regulator-associated" evidence="1">
    <location>
        <begin position="46"/>
        <end position="87"/>
    </location>
</feature>
<dbReference type="InterPro" id="IPR028978">
    <property type="entry name" value="Chorismate_lyase_/UTRA_dom_sf"/>
</dbReference>
<dbReference type="EMBL" id="BAAAQD010000023">
    <property type="protein sequence ID" value="GAA1552849.1"/>
    <property type="molecule type" value="Genomic_DNA"/>
</dbReference>
<keyword evidence="3" id="KW-1185">Reference proteome</keyword>
<dbReference type="RefSeq" id="WP_344509854.1">
    <property type="nucleotide sequence ID" value="NZ_BAAAQD010000023.1"/>
</dbReference>
<proteinExistence type="predicted"/>
<dbReference type="Gene3D" id="3.40.1410.10">
    <property type="entry name" value="Chorismate lyase-like"/>
    <property type="match status" value="1"/>
</dbReference>